<dbReference type="EMBL" id="GBRH01253766">
    <property type="protein sequence ID" value="JAD44129.1"/>
    <property type="molecule type" value="Transcribed_RNA"/>
</dbReference>
<reference evidence="1" key="2">
    <citation type="journal article" date="2015" name="Data Brief">
        <title>Shoot transcriptome of the giant reed, Arundo donax.</title>
        <authorList>
            <person name="Barrero R.A."/>
            <person name="Guerrero F.D."/>
            <person name="Moolhuijzen P."/>
            <person name="Goolsby J.A."/>
            <person name="Tidwell J."/>
            <person name="Bellgard S.E."/>
            <person name="Bellgard M.I."/>
        </authorList>
    </citation>
    <scope>NUCLEOTIDE SEQUENCE</scope>
    <source>
        <tissue evidence="1">Shoot tissue taken approximately 20 cm above the soil surface</tissue>
    </source>
</reference>
<reference evidence="1" key="1">
    <citation type="submission" date="2014-09" db="EMBL/GenBank/DDBJ databases">
        <authorList>
            <person name="Magalhaes I.L.F."/>
            <person name="Oliveira U."/>
            <person name="Santos F.R."/>
            <person name="Vidigal T.H.D.A."/>
            <person name="Brescovit A.D."/>
            <person name="Santos A.J."/>
        </authorList>
    </citation>
    <scope>NUCLEOTIDE SEQUENCE</scope>
    <source>
        <tissue evidence="1">Shoot tissue taken approximately 20 cm above the soil surface</tissue>
    </source>
</reference>
<dbReference type="AlphaFoldDB" id="A0A0A8ZXP9"/>
<organism evidence="1">
    <name type="scientific">Arundo donax</name>
    <name type="common">Giant reed</name>
    <name type="synonym">Donax arundinaceus</name>
    <dbReference type="NCBI Taxonomy" id="35708"/>
    <lineage>
        <taxon>Eukaryota</taxon>
        <taxon>Viridiplantae</taxon>
        <taxon>Streptophyta</taxon>
        <taxon>Embryophyta</taxon>
        <taxon>Tracheophyta</taxon>
        <taxon>Spermatophyta</taxon>
        <taxon>Magnoliopsida</taxon>
        <taxon>Liliopsida</taxon>
        <taxon>Poales</taxon>
        <taxon>Poaceae</taxon>
        <taxon>PACMAD clade</taxon>
        <taxon>Arundinoideae</taxon>
        <taxon>Arundineae</taxon>
        <taxon>Arundo</taxon>
    </lineage>
</organism>
<proteinExistence type="predicted"/>
<sequence>MFQGGWYHDLTSSYQGHFIKTYNLQEGPGAPCRACK</sequence>
<name>A0A0A8ZXP9_ARUDO</name>
<protein>
    <submittedName>
        <fullName evidence="1">Uncharacterized protein</fullName>
    </submittedName>
</protein>
<evidence type="ECO:0000313" key="1">
    <source>
        <dbReference type="EMBL" id="JAD44129.1"/>
    </source>
</evidence>
<accession>A0A0A8ZXP9</accession>